<dbReference type="EMBL" id="WMBA01000058">
    <property type="protein sequence ID" value="MTD58009.1"/>
    <property type="molecule type" value="Genomic_DNA"/>
</dbReference>
<evidence type="ECO:0000313" key="4">
    <source>
        <dbReference type="Proteomes" id="UP000440096"/>
    </source>
</evidence>
<dbReference type="GO" id="GO:0005737">
    <property type="term" value="C:cytoplasm"/>
    <property type="evidence" value="ECO:0007669"/>
    <property type="project" value="TreeGrafter"/>
</dbReference>
<accession>A0A6N7Z786</accession>
<comment type="caution">
    <text evidence="3">The sequence shown here is derived from an EMBL/GenBank/DDBJ whole genome shotgun (WGS) entry which is preliminary data.</text>
</comment>
<evidence type="ECO:0000256" key="1">
    <source>
        <dbReference type="ARBA" id="ARBA00023239"/>
    </source>
</evidence>
<dbReference type="SUPFAM" id="SSF51556">
    <property type="entry name" value="Metallo-dependent hydrolases"/>
    <property type="match status" value="1"/>
</dbReference>
<gene>
    <name evidence="3" type="ORF">GKO32_29115</name>
</gene>
<keyword evidence="3" id="KW-0378">Hydrolase</keyword>
<feature type="domain" description="Amidohydrolase-related" evidence="2">
    <location>
        <begin position="7"/>
        <end position="331"/>
    </location>
</feature>
<dbReference type="OrthoDB" id="8673173at2"/>
<dbReference type="InterPro" id="IPR006680">
    <property type="entry name" value="Amidohydro-rel"/>
</dbReference>
<dbReference type="PANTHER" id="PTHR21240">
    <property type="entry name" value="2-AMINO-3-CARBOXYLMUCONATE-6-SEMIALDEHYDE DECARBOXYLASE"/>
    <property type="match status" value="1"/>
</dbReference>
<name>A0A6N7Z786_9PSEU</name>
<dbReference type="GO" id="GO:0016831">
    <property type="term" value="F:carboxy-lyase activity"/>
    <property type="evidence" value="ECO:0007669"/>
    <property type="project" value="InterPro"/>
</dbReference>
<dbReference type="GO" id="GO:0016787">
    <property type="term" value="F:hydrolase activity"/>
    <property type="evidence" value="ECO:0007669"/>
    <property type="project" value="UniProtKB-KW"/>
</dbReference>
<dbReference type="Proteomes" id="UP000440096">
    <property type="component" value="Unassembled WGS sequence"/>
</dbReference>
<reference evidence="3 4" key="1">
    <citation type="submission" date="2019-11" db="EMBL/GenBank/DDBJ databases">
        <title>Draft genome of Amycolatopsis RM579.</title>
        <authorList>
            <person name="Duangmal K."/>
            <person name="Mingma R."/>
        </authorList>
    </citation>
    <scope>NUCLEOTIDE SEQUENCE [LARGE SCALE GENOMIC DNA]</scope>
    <source>
        <strain evidence="3 4">RM579</strain>
    </source>
</reference>
<keyword evidence="1" id="KW-0456">Lyase</keyword>
<organism evidence="3 4">
    <name type="scientific">Amycolatopsis pithecellobii</name>
    <dbReference type="NCBI Taxonomy" id="664692"/>
    <lineage>
        <taxon>Bacteria</taxon>
        <taxon>Bacillati</taxon>
        <taxon>Actinomycetota</taxon>
        <taxon>Actinomycetes</taxon>
        <taxon>Pseudonocardiales</taxon>
        <taxon>Pseudonocardiaceae</taxon>
        <taxon>Amycolatopsis</taxon>
    </lineage>
</organism>
<keyword evidence="4" id="KW-1185">Reference proteome</keyword>
<dbReference type="GO" id="GO:0019748">
    <property type="term" value="P:secondary metabolic process"/>
    <property type="evidence" value="ECO:0007669"/>
    <property type="project" value="TreeGrafter"/>
</dbReference>
<dbReference type="Gene3D" id="3.20.20.140">
    <property type="entry name" value="Metal-dependent hydrolases"/>
    <property type="match status" value="1"/>
</dbReference>
<dbReference type="InterPro" id="IPR032466">
    <property type="entry name" value="Metal_Hydrolase"/>
</dbReference>
<dbReference type="InterPro" id="IPR032465">
    <property type="entry name" value="ACMSD"/>
</dbReference>
<evidence type="ECO:0000259" key="2">
    <source>
        <dbReference type="Pfam" id="PF04909"/>
    </source>
</evidence>
<dbReference type="AlphaFoldDB" id="A0A6N7Z786"/>
<dbReference type="RefSeq" id="WP_154760114.1">
    <property type="nucleotide sequence ID" value="NZ_WMBA01000058.1"/>
</dbReference>
<evidence type="ECO:0000313" key="3">
    <source>
        <dbReference type="EMBL" id="MTD58009.1"/>
    </source>
</evidence>
<protein>
    <submittedName>
        <fullName evidence="3">Amidohydrolase family protein</fullName>
    </submittedName>
</protein>
<proteinExistence type="predicted"/>
<dbReference type="Pfam" id="PF04909">
    <property type="entry name" value="Amidohydro_2"/>
    <property type="match status" value="1"/>
</dbReference>
<dbReference type="PANTHER" id="PTHR21240:SF28">
    <property type="entry name" value="ISO-OROTATE DECARBOXYLASE (EUROFUNG)"/>
    <property type="match status" value="1"/>
</dbReference>
<sequence>MTAPRRIDTHQHVIPDFYAEWLIESHGYFGGKKFSGGALPLWSKQPALDFMDRHSVATGVLSVSRPGLYFGEPCEYRAMVRRVNEFCAELKRAQPMQFGFFASLSLPDVEACLEEADAALGELGADGVVLFASVGGVYLGDPSFDPLMAELDRRGSVIFVHPMGIAAPPVPGIPPFLVDFLLDTTRAAVNMVMHGIPRRFPNLKIILSHAGGFLPYAAHRVAYSNVVVPYAGVQKTDLPADLDSSARPQTSDDFLNDLRTFYYDTALSTGSSTMAALLDFVGADRVLFGSDWPFAEAERIAHFIDELDGNWSISEEAKAKIARGNAARLFPRLR</sequence>